<evidence type="ECO:0000256" key="1">
    <source>
        <dbReference type="SAM" id="MobiDB-lite"/>
    </source>
</evidence>
<evidence type="ECO:0000313" key="2">
    <source>
        <dbReference type="EMBL" id="QFU99278.1"/>
    </source>
</evidence>
<dbReference type="AlphaFoldDB" id="A0A5P9QCT2"/>
<proteinExistence type="predicted"/>
<name>A0A5P9QCT2_9MICO</name>
<keyword evidence="3" id="KW-1185">Reference proteome</keyword>
<feature type="compositionally biased region" description="Polar residues" evidence="1">
    <location>
        <begin position="40"/>
        <end position="49"/>
    </location>
</feature>
<feature type="region of interest" description="Disordered" evidence="1">
    <location>
        <begin position="1"/>
        <end position="106"/>
    </location>
</feature>
<reference evidence="2 3" key="1">
    <citation type="submission" date="2019-10" db="EMBL/GenBank/DDBJ databases">
        <title>Genome sequence of Luteimicrobium xylanilyticum HY-24.</title>
        <authorList>
            <person name="Kim D.Y."/>
            <person name="Park H.-Y."/>
        </authorList>
    </citation>
    <scope>NUCLEOTIDE SEQUENCE [LARGE SCALE GENOMIC DNA]</scope>
    <source>
        <strain evidence="2 3">HY-24</strain>
    </source>
</reference>
<sequence length="247" mass="28013">MFPWRATGARPLATLRPRATGGRQHRPRASWRQGPLHQASPANAPTPTCGQLVREDEPSRRNRLCRHRSPRFPPLPPRPAVRASRPPARLRRARDAHPCAPPRGRRTRLRRHPVVRFAWHSSRTEPPHRCARPPAGQSALLRCVVERLRGDGRHRRRRDPQRGAIGRAHVGDTSVTVGYERTSTTQHLEELRASAGDLLTRSALRREARHQHHAPPPLRLPDRRGGHSAVEAGLCHRQRHRPPVHVA</sequence>
<dbReference type="Proteomes" id="UP000326702">
    <property type="component" value="Chromosome"/>
</dbReference>
<feature type="region of interest" description="Disordered" evidence="1">
    <location>
        <begin position="206"/>
        <end position="228"/>
    </location>
</feature>
<evidence type="ECO:0000313" key="3">
    <source>
        <dbReference type="Proteomes" id="UP000326702"/>
    </source>
</evidence>
<organism evidence="2 3">
    <name type="scientific">Luteimicrobium xylanilyticum</name>
    <dbReference type="NCBI Taxonomy" id="1133546"/>
    <lineage>
        <taxon>Bacteria</taxon>
        <taxon>Bacillati</taxon>
        <taxon>Actinomycetota</taxon>
        <taxon>Actinomycetes</taxon>
        <taxon>Micrococcales</taxon>
        <taxon>Luteimicrobium</taxon>
    </lineage>
</organism>
<protein>
    <submittedName>
        <fullName evidence="2">Uncharacterized protein</fullName>
    </submittedName>
</protein>
<gene>
    <name evidence="2" type="ORF">KDY119_02805</name>
</gene>
<dbReference type="KEGG" id="lxl:KDY119_02805"/>
<feature type="compositionally biased region" description="Basic residues" evidence="1">
    <location>
        <begin position="61"/>
        <end position="70"/>
    </location>
</feature>
<dbReference type="EMBL" id="CP045529">
    <property type="protein sequence ID" value="QFU99278.1"/>
    <property type="molecule type" value="Genomic_DNA"/>
</dbReference>
<accession>A0A5P9QCT2</accession>